<reference evidence="1 2" key="1">
    <citation type="submission" date="2015-11" db="EMBL/GenBank/DDBJ databases">
        <title>Bacillus caseinolyticus sp nov.</title>
        <authorList>
            <person name="Dastager S.G."/>
            <person name="Mawlankar R."/>
        </authorList>
    </citation>
    <scope>NUCLEOTIDE SEQUENCE [LARGE SCALE GENOMIC DNA]</scope>
    <source>
        <strain evidence="1 2">SGD-V-76</strain>
    </source>
</reference>
<evidence type="ECO:0000313" key="2">
    <source>
        <dbReference type="Proteomes" id="UP000053681"/>
    </source>
</evidence>
<dbReference type="EMBL" id="LNQP01000012">
    <property type="protein sequence ID" value="KSU89025.1"/>
    <property type="molecule type" value="Genomic_DNA"/>
</dbReference>
<dbReference type="RefSeq" id="WP_025910033.1">
    <property type="nucleotide sequence ID" value="NZ_KQ758632.1"/>
</dbReference>
<evidence type="ECO:0000313" key="1">
    <source>
        <dbReference type="EMBL" id="KSU89025.1"/>
    </source>
</evidence>
<dbReference type="Proteomes" id="UP000053681">
    <property type="component" value="Unassembled WGS sequence"/>
</dbReference>
<gene>
    <name evidence="1" type="ORF">AS180_05070</name>
</gene>
<sequence>MEKEQKQYLEKLLDWCNDTYSDWERMKPRFSKQFDLKSLEEWEESYNELKGKLQADLKEDFDHYQKAQNLYDQYKLLYRESQPCKEEVESDVRKIGELSSNFDRGIEILGQENDTVEELDN</sequence>
<protein>
    <submittedName>
        <fullName evidence="1">Uncharacterized protein</fullName>
    </submittedName>
</protein>
<keyword evidence="2" id="KW-1185">Reference proteome</keyword>
<accession>A0A0V8JPW2</accession>
<comment type="caution">
    <text evidence="1">The sequence shown here is derived from an EMBL/GenBank/DDBJ whole genome shotgun (WGS) entry which is preliminary data.</text>
</comment>
<name>A0A0V8JPW2_9BACI</name>
<proteinExistence type="predicted"/>
<dbReference type="AlphaFoldDB" id="A0A0V8JPW2"/>
<organism evidence="1 2">
    <name type="scientific">Priestia veravalensis</name>
    <dbReference type="NCBI Taxonomy" id="1414648"/>
    <lineage>
        <taxon>Bacteria</taxon>
        <taxon>Bacillati</taxon>
        <taxon>Bacillota</taxon>
        <taxon>Bacilli</taxon>
        <taxon>Bacillales</taxon>
        <taxon>Bacillaceae</taxon>
        <taxon>Priestia</taxon>
    </lineage>
</organism>